<protein>
    <submittedName>
        <fullName evidence="1">Uncharacterized protein</fullName>
    </submittedName>
</protein>
<comment type="caution">
    <text evidence="1">The sequence shown here is derived from an EMBL/GenBank/DDBJ whole genome shotgun (WGS) entry which is preliminary data.</text>
</comment>
<accession>A0A846YRV0</accession>
<name>A0A846YRV0_9NOCA</name>
<keyword evidence="2" id="KW-1185">Reference proteome</keyword>
<dbReference type="RefSeq" id="WP_062979960.1">
    <property type="nucleotide sequence ID" value="NZ_JAAXOT010000022.1"/>
</dbReference>
<evidence type="ECO:0000313" key="1">
    <source>
        <dbReference type="EMBL" id="NKY60401.1"/>
    </source>
</evidence>
<proteinExistence type="predicted"/>
<gene>
    <name evidence="1" type="ORF">HGA15_30550</name>
</gene>
<dbReference type="Proteomes" id="UP000570678">
    <property type="component" value="Unassembled WGS sequence"/>
</dbReference>
<sequence length="86" mass="9293">MSASDRRLTFTQTPFSEQYIEKLSGATGISKAELYNTAVQALAVLVGAHKRGTEYVIRDNTSGRTMHDPALPVILGNILTELGGDQ</sequence>
<dbReference type="EMBL" id="JAAXOT010000022">
    <property type="protein sequence ID" value="NKY60401.1"/>
    <property type="molecule type" value="Genomic_DNA"/>
</dbReference>
<dbReference type="AlphaFoldDB" id="A0A846YRV0"/>
<organism evidence="1 2">
    <name type="scientific">Nocardia flavorosea</name>
    <dbReference type="NCBI Taxonomy" id="53429"/>
    <lineage>
        <taxon>Bacteria</taxon>
        <taxon>Bacillati</taxon>
        <taxon>Actinomycetota</taxon>
        <taxon>Actinomycetes</taxon>
        <taxon>Mycobacteriales</taxon>
        <taxon>Nocardiaceae</taxon>
        <taxon>Nocardia</taxon>
    </lineage>
</organism>
<evidence type="ECO:0000313" key="2">
    <source>
        <dbReference type="Proteomes" id="UP000570678"/>
    </source>
</evidence>
<reference evidence="1 2" key="1">
    <citation type="submission" date="2020-04" db="EMBL/GenBank/DDBJ databases">
        <title>MicrobeNet Type strains.</title>
        <authorList>
            <person name="Nicholson A.C."/>
        </authorList>
    </citation>
    <scope>NUCLEOTIDE SEQUENCE [LARGE SCALE GENOMIC DNA]</scope>
    <source>
        <strain evidence="1 2">JCM 3332</strain>
    </source>
</reference>